<accession>A0A1I7S8Y4</accession>
<dbReference type="OrthoDB" id="5873393at2759"/>
<sequence length="188" mass="21503">MGLCKETRARKSKVYITIWVEEQQQTEGREGKKMDSPGYSYYYGTPAGSSGSSSPGQSSKRPQTIQKAIKKKKSSEKEKIRNEEIKKKLGEISNMMPLQNTEGLSRIRTLRLAIKYIHHLNGILNGEMVYCPMQGMYRPRNCNDFQQDVAEEMQRTNSYKERAEMEMQMGMGTTSLRAKNSSTSPEMH</sequence>
<feature type="region of interest" description="Disordered" evidence="1">
    <location>
        <begin position="25"/>
        <end position="79"/>
    </location>
</feature>
<dbReference type="PROSITE" id="PS50888">
    <property type="entry name" value="BHLH"/>
    <property type="match status" value="1"/>
</dbReference>
<reference evidence="7" key="1">
    <citation type="submission" date="2016-11" db="UniProtKB">
        <authorList>
            <consortium name="WormBaseParasite"/>
        </authorList>
    </citation>
    <scope>IDENTIFICATION</scope>
</reference>
<keyword evidence="6" id="KW-1185">Reference proteome</keyword>
<dbReference type="Proteomes" id="UP000659654">
    <property type="component" value="Unassembled WGS sequence"/>
</dbReference>
<dbReference type="Pfam" id="PF00010">
    <property type="entry name" value="HLH"/>
    <property type="match status" value="1"/>
</dbReference>
<evidence type="ECO:0000259" key="2">
    <source>
        <dbReference type="PROSITE" id="PS50888"/>
    </source>
</evidence>
<evidence type="ECO:0000313" key="4">
    <source>
        <dbReference type="EMBL" id="CAG9086009.1"/>
    </source>
</evidence>
<dbReference type="GO" id="GO:0046983">
    <property type="term" value="F:protein dimerization activity"/>
    <property type="evidence" value="ECO:0007669"/>
    <property type="project" value="InterPro"/>
</dbReference>
<organism evidence="5 7">
    <name type="scientific">Bursaphelenchus xylophilus</name>
    <name type="common">Pinewood nematode worm</name>
    <name type="synonym">Aphelenchoides xylophilus</name>
    <dbReference type="NCBI Taxonomy" id="6326"/>
    <lineage>
        <taxon>Eukaryota</taxon>
        <taxon>Metazoa</taxon>
        <taxon>Ecdysozoa</taxon>
        <taxon>Nematoda</taxon>
        <taxon>Chromadorea</taxon>
        <taxon>Rhabditida</taxon>
        <taxon>Tylenchina</taxon>
        <taxon>Tylenchomorpha</taxon>
        <taxon>Aphelenchoidea</taxon>
        <taxon>Aphelenchoididae</taxon>
        <taxon>Bursaphelenchus</taxon>
    </lineage>
</organism>
<proteinExistence type="predicted"/>
<protein>
    <submittedName>
        <fullName evidence="3">(pine wood nematode) hypothetical protein</fullName>
    </submittedName>
    <submittedName>
        <fullName evidence="7">BHLH domain-containing protein</fullName>
    </submittedName>
</protein>
<dbReference type="Proteomes" id="UP000582659">
    <property type="component" value="Unassembled WGS sequence"/>
</dbReference>
<dbReference type="InterPro" id="IPR011598">
    <property type="entry name" value="bHLH_dom"/>
</dbReference>
<dbReference type="SUPFAM" id="SSF47459">
    <property type="entry name" value="HLH, helix-loop-helix DNA-binding domain"/>
    <property type="match status" value="1"/>
</dbReference>
<reference evidence="4" key="2">
    <citation type="submission" date="2020-08" db="EMBL/GenBank/DDBJ databases">
        <authorList>
            <person name="Kikuchi T."/>
        </authorList>
    </citation>
    <scope>NUCLEOTIDE SEQUENCE</scope>
    <source>
        <strain evidence="3">Ka4C1</strain>
    </source>
</reference>
<dbReference type="AlphaFoldDB" id="A0A1I7S8Y4"/>
<gene>
    <name evidence="3" type="ORF">BXYJ_LOCUS1837</name>
</gene>
<dbReference type="EMBL" id="CAJFCV020000001">
    <property type="protein sequence ID" value="CAG9086009.1"/>
    <property type="molecule type" value="Genomic_DNA"/>
</dbReference>
<dbReference type="eggNOG" id="ENOG502SX5H">
    <property type="taxonomic scope" value="Eukaryota"/>
</dbReference>
<evidence type="ECO:0000256" key="1">
    <source>
        <dbReference type="SAM" id="MobiDB-lite"/>
    </source>
</evidence>
<evidence type="ECO:0000313" key="7">
    <source>
        <dbReference type="WBParaSite" id="BXY_0947900.1"/>
    </source>
</evidence>
<dbReference type="InterPro" id="IPR036638">
    <property type="entry name" value="HLH_DNA-bd_sf"/>
</dbReference>
<evidence type="ECO:0000313" key="6">
    <source>
        <dbReference type="Proteomes" id="UP000659654"/>
    </source>
</evidence>
<dbReference type="SMR" id="A0A1I7S8Y4"/>
<dbReference type="Gene3D" id="4.10.280.10">
    <property type="entry name" value="Helix-loop-helix DNA-binding domain"/>
    <property type="match status" value="1"/>
</dbReference>
<dbReference type="EMBL" id="CAJFDI010000001">
    <property type="protein sequence ID" value="CAD5210242.1"/>
    <property type="molecule type" value="Genomic_DNA"/>
</dbReference>
<dbReference type="SMART" id="SM00353">
    <property type="entry name" value="HLH"/>
    <property type="match status" value="1"/>
</dbReference>
<evidence type="ECO:0000313" key="5">
    <source>
        <dbReference type="Proteomes" id="UP000095284"/>
    </source>
</evidence>
<dbReference type="Proteomes" id="UP000095284">
    <property type="component" value="Unplaced"/>
</dbReference>
<dbReference type="WBParaSite" id="BXY_0947900.1">
    <property type="protein sequence ID" value="BXY_0947900.1"/>
    <property type="gene ID" value="BXY_0947900"/>
</dbReference>
<feature type="compositionally biased region" description="Low complexity" evidence="1">
    <location>
        <begin position="36"/>
        <end position="59"/>
    </location>
</feature>
<feature type="domain" description="BHLH" evidence="2">
    <location>
        <begin position="69"/>
        <end position="120"/>
    </location>
</feature>
<evidence type="ECO:0000313" key="3">
    <source>
        <dbReference type="EMBL" id="CAD5210242.1"/>
    </source>
</evidence>
<name>A0A1I7S8Y4_BURXY</name>